<evidence type="ECO:0000313" key="3">
    <source>
        <dbReference type="Proteomes" id="UP000756132"/>
    </source>
</evidence>
<protein>
    <submittedName>
        <fullName evidence="2">Carboxylate methylbutanoyltransferase</fullName>
    </submittedName>
</protein>
<keyword evidence="3" id="KW-1185">Reference proteome</keyword>
<dbReference type="OMA" id="DKACEDQ"/>
<organism evidence="2 3">
    <name type="scientific">Passalora fulva</name>
    <name type="common">Tomato leaf mold</name>
    <name type="synonym">Cladosporium fulvum</name>
    <dbReference type="NCBI Taxonomy" id="5499"/>
    <lineage>
        <taxon>Eukaryota</taxon>
        <taxon>Fungi</taxon>
        <taxon>Dikarya</taxon>
        <taxon>Ascomycota</taxon>
        <taxon>Pezizomycotina</taxon>
        <taxon>Dothideomycetes</taxon>
        <taxon>Dothideomycetidae</taxon>
        <taxon>Mycosphaerellales</taxon>
        <taxon>Mycosphaerellaceae</taxon>
        <taxon>Fulvia</taxon>
    </lineage>
</organism>
<dbReference type="SUPFAM" id="SSF56601">
    <property type="entry name" value="beta-lactamase/transpeptidase-like"/>
    <property type="match status" value="1"/>
</dbReference>
<accession>A0A9Q8L7P1</accession>
<dbReference type="InterPro" id="IPR012338">
    <property type="entry name" value="Beta-lactam/transpept-like"/>
</dbReference>
<dbReference type="AlphaFoldDB" id="A0A9Q8L7P1"/>
<dbReference type="Pfam" id="PF00144">
    <property type="entry name" value="Beta-lactamase"/>
    <property type="match status" value="1"/>
</dbReference>
<dbReference type="PANTHER" id="PTHR43283">
    <property type="entry name" value="BETA-LACTAMASE-RELATED"/>
    <property type="match status" value="1"/>
</dbReference>
<dbReference type="Proteomes" id="UP000756132">
    <property type="component" value="Chromosome 1"/>
</dbReference>
<dbReference type="KEGG" id="ffu:CLAFUR5_02207"/>
<dbReference type="OrthoDB" id="428260at2759"/>
<evidence type="ECO:0000259" key="1">
    <source>
        <dbReference type="Pfam" id="PF00144"/>
    </source>
</evidence>
<dbReference type="GeneID" id="71982085"/>
<reference evidence="2" key="1">
    <citation type="submission" date="2021-12" db="EMBL/GenBank/DDBJ databases">
        <authorList>
            <person name="Zaccaron A."/>
            <person name="Stergiopoulos I."/>
        </authorList>
    </citation>
    <scope>NUCLEOTIDE SEQUENCE</scope>
    <source>
        <strain evidence="2">Race5_Kim</strain>
    </source>
</reference>
<dbReference type="EMBL" id="CP090163">
    <property type="protein sequence ID" value="UJO12312.1"/>
    <property type="molecule type" value="Genomic_DNA"/>
</dbReference>
<name>A0A9Q8L7P1_PASFU</name>
<dbReference type="InterPro" id="IPR001466">
    <property type="entry name" value="Beta-lactam-related"/>
</dbReference>
<dbReference type="Gene3D" id="3.40.710.10">
    <property type="entry name" value="DD-peptidase/beta-lactamase superfamily"/>
    <property type="match status" value="1"/>
</dbReference>
<evidence type="ECO:0000313" key="2">
    <source>
        <dbReference type="EMBL" id="UJO12312.1"/>
    </source>
</evidence>
<reference evidence="2" key="2">
    <citation type="journal article" date="2022" name="Microb. Genom.">
        <title>A chromosome-scale genome assembly of the tomato pathogen Cladosporium fulvum reveals a compartmentalized genome architecture and the presence of a dispensable chromosome.</title>
        <authorList>
            <person name="Zaccaron A.Z."/>
            <person name="Chen L.H."/>
            <person name="Samaras A."/>
            <person name="Stergiopoulos I."/>
        </authorList>
    </citation>
    <scope>NUCLEOTIDE SEQUENCE</scope>
    <source>
        <strain evidence="2">Race5_Kim</strain>
    </source>
</reference>
<dbReference type="InterPro" id="IPR050789">
    <property type="entry name" value="Diverse_Enzym_Activities"/>
</dbReference>
<sequence length="414" mass="45497">MVNQKAQDAVQQSLDSVTGDKSTGVAGLVFVAVNKDGEQIAAAASGKKGLGANRAPMDLDTVFWIASCTKILATIACMQAVEQGILALDDHKQVYKLCPELEKVQVLQEDGTLVDKKKEITLRMLLSHTAGFGYEFFNPKLRDFGRPVGFDVFHADIKDILRMPLVNQPGETWEYGINIDWAGIVLERATGQGLNDWMQEKIMQPLGIKNVNMLPTEEMKKNLAYMHQRWPGGAEAEERDHMYREPIIANTDDAKKRIFHSGGAGAYAKPTEYIQVLAALLNDGKSPTTGAQILKAETVKEMFENQIPQHPDFARQGIPAAKPDQTNPAPELYPQEGNPPQGWGLSFMITQEPGATGRGRNTAWWAGIANLFWWCDREKGVAGMIASQVMPFGDMSVMGQWGACEAAVYQSLGA</sequence>
<proteinExistence type="predicted"/>
<dbReference type="RefSeq" id="XP_047756678.1">
    <property type="nucleotide sequence ID" value="XM_047901355.1"/>
</dbReference>
<gene>
    <name evidence="2" type="ORF">CLAFUR5_02207</name>
</gene>
<dbReference type="PANTHER" id="PTHR43283:SF3">
    <property type="entry name" value="BETA-LACTAMASE FAMILY PROTEIN (AFU_ORTHOLOGUE AFUA_5G07500)"/>
    <property type="match status" value="1"/>
</dbReference>
<feature type="domain" description="Beta-lactamase-related" evidence="1">
    <location>
        <begin position="24"/>
        <end position="392"/>
    </location>
</feature>